<sequence length="112" mass="12143">MAVSKPNRAPFDLAGRYEDEWGRPFSHGPSLCPFGDGSPAIVGRRPEVAGNRPSWAGPIAPAVYSTTPSHTTLLFHYLAALLIHHPATLLFNGSGRFDSGLRSAYDPIPIRF</sequence>
<dbReference type="Proteomes" id="UP000886653">
    <property type="component" value="Unassembled WGS sequence"/>
</dbReference>
<comment type="caution">
    <text evidence="1">The sequence shown here is derived from an EMBL/GenBank/DDBJ whole genome shotgun (WGS) entry which is preliminary data.</text>
</comment>
<keyword evidence="2" id="KW-1185">Reference proteome</keyword>
<organism evidence="1 2">
    <name type="scientific">Cronartium quercuum f. sp. fusiforme G11</name>
    <dbReference type="NCBI Taxonomy" id="708437"/>
    <lineage>
        <taxon>Eukaryota</taxon>
        <taxon>Fungi</taxon>
        <taxon>Dikarya</taxon>
        <taxon>Basidiomycota</taxon>
        <taxon>Pucciniomycotina</taxon>
        <taxon>Pucciniomycetes</taxon>
        <taxon>Pucciniales</taxon>
        <taxon>Coleosporiaceae</taxon>
        <taxon>Cronartium</taxon>
    </lineage>
</organism>
<evidence type="ECO:0000313" key="1">
    <source>
        <dbReference type="EMBL" id="KAG0150309.1"/>
    </source>
</evidence>
<name>A0A9P6TFT9_9BASI</name>
<accession>A0A9P6TFT9</accession>
<protein>
    <submittedName>
        <fullName evidence="1">Uncharacterized protein</fullName>
    </submittedName>
</protein>
<dbReference type="AlphaFoldDB" id="A0A9P6TFT9"/>
<reference evidence="1" key="1">
    <citation type="submission" date="2013-11" db="EMBL/GenBank/DDBJ databases">
        <title>Genome sequence of the fusiform rust pathogen reveals effectors for host alternation and coevolution with pine.</title>
        <authorList>
            <consortium name="DOE Joint Genome Institute"/>
            <person name="Smith K."/>
            <person name="Pendleton A."/>
            <person name="Kubisiak T."/>
            <person name="Anderson C."/>
            <person name="Salamov A."/>
            <person name="Aerts A."/>
            <person name="Riley R."/>
            <person name="Clum A."/>
            <person name="Lindquist E."/>
            <person name="Ence D."/>
            <person name="Campbell M."/>
            <person name="Kronenberg Z."/>
            <person name="Feau N."/>
            <person name="Dhillon B."/>
            <person name="Hamelin R."/>
            <person name="Burleigh J."/>
            <person name="Smith J."/>
            <person name="Yandell M."/>
            <person name="Nelson C."/>
            <person name="Grigoriev I."/>
            <person name="Davis J."/>
        </authorList>
    </citation>
    <scope>NUCLEOTIDE SEQUENCE</scope>
    <source>
        <strain evidence="1">G11</strain>
    </source>
</reference>
<proteinExistence type="predicted"/>
<evidence type="ECO:0000313" key="2">
    <source>
        <dbReference type="Proteomes" id="UP000886653"/>
    </source>
</evidence>
<gene>
    <name evidence="1" type="ORF">CROQUDRAFT_104411</name>
</gene>
<dbReference type="EMBL" id="MU167220">
    <property type="protein sequence ID" value="KAG0150309.1"/>
    <property type="molecule type" value="Genomic_DNA"/>
</dbReference>